<evidence type="ECO:0000256" key="8">
    <source>
        <dbReference type="ARBA" id="ARBA00023136"/>
    </source>
</evidence>
<evidence type="ECO:0000256" key="3">
    <source>
        <dbReference type="ARBA" id="ARBA00022475"/>
    </source>
</evidence>
<dbReference type="RefSeq" id="WP_140996247.1">
    <property type="nucleotide sequence ID" value="NZ_VDCZ01000001.1"/>
</dbReference>
<keyword evidence="4 9" id="KW-0812">Transmembrane</keyword>
<dbReference type="GO" id="GO:0005524">
    <property type="term" value="F:ATP binding"/>
    <property type="evidence" value="ECO:0007669"/>
    <property type="project" value="UniProtKB-KW"/>
</dbReference>
<dbReference type="PROSITE" id="PS50893">
    <property type="entry name" value="ABC_TRANSPORTER_2"/>
    <property type="match status" value="1"/>
</dbReference>
<keyword evidence="13" id="KW-1185">Reference proteome</keyword>
<dbReference type="Pfam" id="PF00005">
    <property type="entry name" value="ABC_tran"/>
    <property type="match status" value="1"/>
</dbReference>
<feature type="transmembrane region" description="Helical" evidence="9">
    <location>
        <begin position="246"/>
        <end position="272"/>
    </location>
</feature>
<dbReference type="PANTHER" id="PTHR43394:SF1">
    <property type="entry name" value="ATP-BINDING CASSETTE SUB-FAMILY B MEMBER 10, MITOCHONDRIAL"/>
    <property type="match status" value="1"/>
</dbReference>
<dbReference type="EMBL" id="WQLW01000001">
    <property type="protein sequence ID" value="MVO07853.1"/>
    <property type="molecule type" value="Genomic_DNA"/>
</dbReference>
<dbReference type="OrthoDB" id="9780296at2"/>
<evidence type="ECO:0000256" key="4">
    <source>
        <dbReference type="ARBA" id="ARBA00022692"/>
    </source>
</evidence>
<dbReference type="InterPro" id="IPR011527">
    <property type="entry name" value="ABC1_TM_dom"/>
</dbReference>
<dbReference type="GO" id="GO:0005886">
    <property type="term" value="C:plasma membrane"/>
    <property type="evidence" value="ECO:0007669"/>
    <property type="project" value="UniProtKB-SubCell"/>
</dbReference>
<comment type="caution">
    <text evidence="12">The sequence shown here is derived from an EMBL/GenBank/DDBJ whole genome shotgun (WGS) entry which is preliminary data.</text>
</comment>
<keyword evidence="5" id="KW-0547">Nucleotide-binding</keyword>
<protein>
    <submittedName>
        <fullName evidence="12">ATP-binding cassette domain-containing protein</fullName>
    </submittedName>
</protein>
<keyword evidence="3" id="KW-1003">Cell membrane</keyword>
<sequence length="582" mass="65436">MKELQYLNKYFIKYKYRFLLGIAITIAAQIFKLFIPKFFGDSLRALDNNSISKELAYSILVDNFIYTLGAALIGGFLTFLMRQTLIVMSRHIEFDLKNEIYSHYQALSQKFYKQNRTGDLMNRISEDVSKVRMYVGPSVMYSVNTLIIFIVVIIQMALISPKLTLYSLLPLPLLSYGVFKISSKIHEKSGLFQQNLSTLSSFVQEMFSGIRVVKAYAIEDQKTKEFTALTKDSNEKAMSLAKTNSLFGPLMILLIGLSNLVVIYVGGMMYINGTIPDIGVIAQFILYINMLTWPVASLGWVSSLVQEAEASQKRINEFLKTQPDIYNSVAEHTNIDGEICFENVSFTYEDTNIQALENISFTVKSGQTLAILGKTGSGKSTILSLISRLYDVSSGTVYVDNKPIQKVNLDDLRNNIGVVPQDAFLFSDSIKNNIKFGKENATDEEVIEVAKKAYVHHNIENFTNKYDTILGERGITLSGGQKQRVSIARALIKDAPILLLDDCLSAVDTETEEAILNNLMDFCKNKTTILVSHRVSSAKNADIIIILEDGKIIQQGSHNQLINTEGYYKELYNKQLSEKEIV</sequence>
<dbReference type="GO" id="GO:0015421">
    <property type="term" value="F:ABC-type oligopeptide transporter activity"/>
    <property type="evidence" value="ECO:0007669"/>
    <property type="project" value="TreeGrafter"/>
</dbReference>
<dbReference type="PROSITE" id="PS00211">
    <property type="entry name" value="ABC_TRANSPORTER_1"/>
    <property type="match status" value="1"/>
</dbReference>
<dbReference type="Gene3D" id="3.40.50.300">
    <property type="entry name" value="P-loop containing nucleotide triphosphate hydrolases"/>
    <property type="match status" value="1"/>
</dbReference>
<keyword evidence="6 12" id="KW-0067">ATP-binding</keyword>
<evidence type="ECO:0000256" key="2">
    <source>
        <dbReference type="ARBA" id="ARBA00022448"/>
    </source>
</evidence>
<feature type="domain" description="ABC transporter" evidence="10">
    <location>
        <begin position="339"/>
        <end position="574"/>
    </location>
</feature>
<evidence type="ECO:0000256" key="6">
    <source>
        <dbReference type="ARBA" id="ARBA00022840"/>
    </source>
</evidence>
<proteinExistence type="predicted"/>
<feature type="transmembrane region" description="Helical" evidence="9">
    <location>
        <begin position="163"/>
        <end position="179"/>
    </location>
</feature>
<keyword evidence="8 9" id="KW-0472">Membrane</keyword>
<dbReference type="InterPro" id="IPR003593">
    <property type="entry name" value="AAA+_ATPase"/>
</dbReference>
<reference evidence="13" key="1">
    <citation type="submission" date="2019-05" db="EMBL/GenBank/DDBJ databases">
        <title>Flavobacterium profundi sp. nov., isolated from a deep-sea seamount.</title>
        <authorList>
            <person name="Zhang D.-C."/>
        </authorList>
    </citation>
    <scope>NUCLEOTIDE SEQUENCE [LARGE SCALE GENOMIC DNA]</scope>
    <source>
        <strain evidence="13">TP390</strain>
    </source>
</reference>
<feature type="transmembrane region" description="Helical" evidence="9">
    <location>
        <begin position="55"/>
        <end position="80"/>
    </location>
</feature>
<keyword evidence="2" id="KW-0813">Transport</keyword>
<dbReference type="PROSITE" id="PS50929">
    <property type="entry name" value="ABC_TM1F"/>
    <property type="match status" value="1"/>
</dbReference>
<accession>A0A6I4IDW7</accession>
<evidence type="ECO:0000313" key="12">
    <source>
        <dbReference type="EMBL" id="MVO07853.1"/>
    </source>
</evidence>
<dbReference type="InterPro" id="IPR036640">
    <property type="entry name" value="ABC1_TM_sf"/>
</dbReference>
<dbReference type="PANTHER" id="PTHR43394">
    <property type="entry name" value="ATP-DEPENDENT PERMEASE MDL1, MITOCHONDRIAL"/>
    <property type="match status" value="1"/>
</dbReference>
<evidence type="ECO:0000313" key="13">
    <source>
        <dbReference type="Proteomes" id="UP000431264"/>
    </source>
</evidence>
<dbReference type="Proteomes" id="UP000431264">
    <property type="component" value="Unassembled WGS sequence"/>
</dbReference>
<evidence type="ECO:0000256" key="1">
    <source>
        <dbReference type="ARBA" id="ARBA00004651"/>
    </source>
</evidence>
<dbReference type="Gene3D" id="1.20.1560.10">
    <property type="entry name" value="ABC transporter type 1, transmembrane domain"/>
    <property type="match status" value="1"/>
</dbReference>
<feature type="domain" description="ABC transmembrane type-1" evidence="11">
    <location>
        <begin position="19"/>
        <end position="307"/>
    </location>
</feature>
<dbReference type="InterPro" id="IPR027417">
    <property type="entry name" value="P-loop_NTPase"/>
</dbReference>
<dbReference type="SUPFAM" id="SSF52540">
    <property type="entry name" value="P-loop containing nucleoside triphosphate hydrolases"/>
    <property type="match status" value="1"/>
</dbReference>
<organism evidence="12 13">
    <name type="scientific">Flavobacterium profundi</name>
    <dbReference type="NCBI Taxonomy" id="1774945"/>
    <lineage>
        <taxon>Bacteria</taxon>
        <taxon>Pseudomonadati</taxon>
        <taxon>Bacteroidota</taxon>
        <taxon>Flavobacteriia</taxon>
        <taxon>Flavobacteriales</taxon>
        <taxon>Flavobacteriaceae</taxon>
        <taxon>Flavobacterium</taxon>
    </lineage>
</organism>
<feature type="transmembrane region" description="Helical" evidence="9">
    <location>
        <begin position="139"/>
        <end position="157"/>
    </location>
</feature>
<dbReference type="InterPro" id="IPR017871">
    <property type="entry name" value="ABC_transporter-like_CS"/>
</dbReference>
<feature type="transmembrane region" description="Helical" evidence="9">
    <location>
        <begin position="16"/>
        <end position="35"/>
    </location>
</feature>
<dbReference type="InterPro" id="IPR003439">
    <property type="entry name" value="ABC_transporter-like_ATP-bd"/>
</dbReference>
<evidence type="ECO:0000256" key="5">
    <source>
        <dbReference type="ARBA" id="ARBA00022741"/>
    </source>
</evidence>
<gene>
    <name evidence="12" type="ORF">GOQ30_01580</name>
</gene>
<feature type="transmembrane region" description="Helical" evidence="9">
    <location>
        <begin position="284"/>
        <end position="305"/>
    </location>
</feature>
<dbReference type="Pfam" id="PF00664">
    <property type="entry name" value="ABC_membrane"/>
    <property type="match status" value="1"/>
</dbReference>
<evidence type="ECO:0000256" key="9">
    <source>
        <dbReference type="SAM" id="Phobius"/>
    </source>
</evidence>
<dbReference type="GO" id="GO:0016887">
    <property type="term" value="F:ATP hydrolysis activity"/>
    <property type="evidence" value="ECO:0007669"/>
    <property type="project" value="InterPro"/>
</dbReference>
<keyword evidence="7 9" id="KW-1133">Transmembrane helix</keyword>
<name>A0A6I4IDW7_9FLAO</name>
<dbReference type="SUPFAM" id="SSF90123">
    <property type="entry name" value="ABC transporter transmembrane region"/>
    <property type="match status" value="1"/>
</dbReference>
<comment type="subcellular location">
    <subcellularLocation>
        <location evidence="1">Cell membrane</location>
        <topology evidence="1">Multi-pass membrane protein</topology>
    </subcellularLocation>
</comment>
<dbReference type="SMART" id="SM00382">
    <property type="entry name" value="AAA"/>
    <property type="match status" value="1"/>
</dbReference>
<dbReference type="CDD" id="cd18541">
    <property type="entry name" value="ABC_6TM_TmrB_like"/>
    <property type="match status" value="1"/>
</dbReference>
<evidence type="ECO:0000259" key="10">
    <source>
        <dbReference type="PROSITE" id="PS50893"/>
    </source>
</evidence>
<dbReference type="AlphaFoldDB" id="A0A6I4IDW7"/>
<dbReference type="FunFam" id="3.40.50.300:FF:000221">
    <property type="entry name" value="Multidrug ABC transporter ATP-binding protein"/>
    <property type="match status" value="1"/>
</dbReference>
<dbReference type="InterPro" id="IPR039421">
    <property type="entry name" value="Type_1_exporter"/>
</dbReference>
<evidence type="ECO:0000256" key="7">
    <source>
        <dbReference type="ARBA" id="ARBA00022989"/>
    </source>
</evidence>
<evidence type="ECO:0000259" key="11">
    <source>
        <dbReference type="PROSITE" id="PS50929"/>
    </source>
</evidence>